<evidence type="ECO:0000256" key="1">
    <source>
        <dbReference type="SAM" id="MobiDB-lite"/>
    </source>
</evidence>
<dbReference type="EMBL" id="BSFN01000002">
    <property type="protein sequence ID" value="GLK87928.1"/>
    <property type="molecule type" value="Genomic_DNA"/>
</dbReference>
<comment type="caution">
    <text evidence="3">The sequence shown here is derived from an EMBL/GenBank/DDBJ whole genome shotgun (WGS) entry which is preliminary data.</text>
</comment>
<evidence type="ECO:0008006" key="5">
    <source>
        <dbReference type="Google" id="ProtNLM"/>
    </source>
</evidence>
<reference evidence="3" key="1">
    <citation type="journal article" date="2014" name="Int. J. Syst. Evol. Microbiol.">
        <title>Complete genome sequence of Corynebacterium casei LMG S-19264T (=DSM 44701T), isolated from a smear-ripened cheese.</title>
        <authorList>
            <consortium name="US DOE Joint Genome Institute (JGI-PGF)"/>
            <person name="Walter F."/>
            <person name="Albersmeier A."/>
            <person name="Kalinowski J."/>
            <person name="Ruckert C."/>
        </authorList>
    </citation>
    <scope>NUCLEOTIDE SEQUENCE</scope>
    <source>
        <strain evidence="3">VKM B-2935</strain>
    </source>
</reference>
<dbReference type="AlphaFoldDB" id="A0A9W6NEF3"/>
<sequence>MSNFSFQACRLPVALLLASALLGACASKPNDLRNPHEAIAAFAEKSYQAPQQNPTQGWDADFTVAEQPIEVSWLAPAQTANAAPLVVFLPGLGEGARAGLQWRRTWADAGYAVVSIQPQQYGRGIYSSSEAQAGTFRGIAQRAYSDKALNERIAVVHQVLSQLRVRGQAGDAQVAGVDWNNVVFAGYDLGAQTAAALAGDSLLRDWQPKAVILLSPYVGPGSPVARVDTPLLSVTGPHDEDPFSWVDSPERRLAMWRGNPNPGSYQLIAKNAQHQLFSGSLDELPSADEADRKGPKRDADMDAGAGGRDGSGGPPGADGGEGPKRRPRPDTMGHGQDSQNWFDAHQVANVQTVSTAFLDATLRHSAEAKAWLANDAVQAIGPGASIEGR</sequence>
<organism evidence="3 4">
    <name type="scientific">Pseudomonas turukhanskensis</name>
    <dbReference type="NCBI Taxonomy" id="1806536"/>
    <lineage>
        <taxon>Bacteria</taxon>
        <taxon>Pseudomonadati</taxon>
        <taxon>Pseudomonadota</taxon>
        <taxon>Gammaproteobacteria</taxon>
        <taxon>Pseudomonadales</taxon>
        <taxon>Pseudomonadaceae</taxon>
        <taxon>Pseudomonas</taxon>
    </lineage>
</organism>
<feature type="compositionally biased region" description="Basic and acidic residues" evidence="1">
    <location>
        <begin position="289"/>
        <end position="300"/>
    </location>
</feature>
<feature type="chain" id="PRO_5040865593" description="Alpha/beta hydrolase" evidence="2">
    <location>
        <begin position="27"/>
        <end position="389"/>
    </location>
</feature>
<keyword evidence="4" id="KW-1185">Reference proteome</keyword>
<dbReference type="Gene3D" id="3.40.50.1820">
    <property type="entry name" value="alpha/beta hydrolase"/>
    <property type="match status" value="1"/>
</dbReference>
<evidence type="ECO:0000256" key="2">
    <source>
        <dbReference type="SAM" id="SignalP"/>
    </source>
</evidence>
<feature type="compositionally biased region" description="Gly residues" evidence="1">
    <location>
        <begin position="304"/>
        <end position="320"/>
    </location>
</feature>
<dbReference type="RefSeq" id="WP_271194167.1">
    <property type="nucleotide sequence ID" value="NZ_BSFN01000002.1"/>
</dbReference>
<evidence type="ECO:0000313" key="3">
    <source>
        <dbReference type="EMBL" id="GLK87928.1"/>
    </source>
</evidence>
<name>A0A9W6NEF3_9PSED</name>
<feature type="compositionally biased region" description="Basic and acidic residues" evidence="1">
    <location>
        <begin position="321"/>
        <end position="331"/>
    </location>
</feature>
<keyword evidence="2" id="KW-0732">Signal</keyword>
<dbReference type="SUPFAM" id="SSF53474">
    <property type="entry name" value="alpha/beta-Hydrolases"/>
    <property type="match status" value="1"/>
</dbReference>
<feature type="region of interest" description="Disordered" evidence="1">
    <location>
        <begin position="283"/>
        <end position="338"/>
    </location>
</feature>
<dbReference type="Proteomes" id="UP001143328">
    <property type="component" value="Unassembled WGS sequence"/>
</dbReference>
<accession>A0A9W6NEF3</accession>
<evidence type="ECO:0000313" key="4">
    <source>
        <dbReference type="Proteomes" id="UP001143328"/>
    </source>
</evidence>
<gene>
    <name evidence="3" type="ORF">GCM10017655_09900</name>
</gene>
<reference evidence="3" key="2">
    <citation type="submission" date="2023-01" db="EMBL/GenBank/DDBJ databases">
        <authorList>
            <person name="Sun Q."/>
            <person name="Evtushenko L."/>
        </authorList>
    </citation>
    <scope>NUCLEOTIDE SEQUENCE</scope>
    <source>
        <strain evidence="3">VKM B-2935</strain>
    </source>
</reference>
<feature type="signal peptide" evidence="2">
    <location>
        <begin position="1"/>
        <end position="26"/>
    </location>
</feature>
<protein>
    <recommendedName>
        <fullName evidence="5">Alpha/beta hydrolase</fullName>
    </recommendedName>
</protein>
<proteinExistence type="predicted"/>
<dbReference type="InterPro" id="IPR029058">
    <property type="entry name" value="AB_hydrolase_fold"/>
</dbReference>